<comment type="subcellular location">
    <subcellularLocation>
        <location evidence="1">Cell outer membrane</location>
        <topology evidence="1">Single-pass membrane protein</topology>
    </subcellularLocation>
    <subcellularLocation>
        <location evidence="2">Periplasm</location>
    </subcellularLocation>
</comment>
<dbReference type="SUPFAM" id="SSF54523">
    <property type="entry name" value="Pili subunits"/>
    <property type="match status" value="1"/>
</dbReference>
<dbReference type="Proteomes" id="UP000265800">
    <property type="component" value="Unassembled WGS sequence"/>
</dbReference>
<dbReference type="GO" id="GO:0042597">
    <property type="term" value="C:periplasmic space"/>
    <property type="evidence" value="ECO:0007669"/>
    <property type="project" value="UniProtKB-SubCell"/>
</dbReference>
<keyword evidence="5" id="KW-0574">Periplasm</keyword>
<evidence type="ECO:0000256" key="7">
    <source>
        <dbReference type="ARBA" id="ARBA00023136"/>
    </source>
</evidence>
<evidence type="ECO:0000256" key="2">
    <source>
        <dbReference type="ARBA" id="ARBA00004418"/>
    </source>
</evidence>
<evidence type="ECO:0000256" key="4">
    <source>
        <dbReference type="ARBA" id="ARBA00022692"/>
    </source>
</evidence>
<evidence type="ECO:0000256" key="6">
    <source>
        <dbReference type="ARBA" id="ARBA00022989"/>
    </source>
</evidence>
<dbReference type="NCBIfam" id="TIGR02532">
    <property type="entry name" value="IV_pilin_GFxxxE"/>
    <property type="match status" value="1"/>
</dbReference>
<evidence type="ECO:0000256" key="5">
    <source>
        <dbReference type="ARBA" id="ARBA00022764"/>
    </source>
</evidence>
<name>A0A399F1F2_9DEIN</name>
<evidence type="ECO:0000313" key="11">
    <source>
        <dbReference type="Proteomes" id="UP000265800"/>
    </source>
</evidence>
<dbReference type="OrthoDB" id="27581at2"/>
<dbReference type="Pfam" id="PF07963">
    <property type="entry name" value="N_methyl"/>
    <property type="match status" value="1"/>
</dbReference>
<evidence type="ECO:0000256" key="9">
    <source>
        <dbReference type="SAM" id="Phobius"/>
    </source>
</evidence>
<dbReference type="GO" id="GO:0009279">
    <property type="term" value="C:cell outer membrane"/>
    <property type="evidence" value="ECO:0007669"/>
    <property type="project" value="UniProtKB-SubCell"/>
</dbReference>
<organism evidence="10 11">
    <name type="scientific">Meiothermus luteus</name>
    <dbReference type="NCBI Taxonomy" id="2026184"/>
    <lineage>
        <taxon>Bacteria</taxon>
        <taxon>Thermotogati</taxon>
        <taxon>Deinococcota</taxon>
        <taxon>Deinococci</taxon>
        <taxon>Thermales</taxon>
        <taxon>Thermaceae</taxon>
        <taxon>Meiothermus</taxon>
    </lineage>
</organism>
<dbReference type="Gene3D" id="3.30.700.10">
    <property type="entry name" value="Glycoprotein, Type 4 Pilin"/>
    <property type="match status" value="1"/>
</dbReference>
<keyword evidence="8" id="KW-0998">Cell outer membrane</keyword>
<accession>A0A399F1F2</accession>
<dbReference type="InterPro" id="IPR045584">
    <property type="entry name" value="Pilin-like"/>
</dbReference>
<sequence length="116" mass="12001">MRDKGFTLVELLIVIAIIGILAAVLLPNLIQARRLSIDRAAQAYGHNVYKAANAYIAEDPNNSLVTGDCTSGYSAGSYVITSPGASTVQSCTVSSLGGNIVQVVVSSAAGRTFTLP</sequence>
<keyword evidence="3" id="KW-0488">Methylation</keyword>
<evidence type="ECO:0000256" key="1">
    <source>
        <dbReference type="ARBA" id="ARBA00004203"/>
    </source>
</evidence>
<dbReference type="PROSITE" id="PS00409">
    <property type="entry name" value="PROKAR_NTER_METHYL"/>
    <property type="match status" value="1"/>
</dbReference>
<keyword evidence="4 9" id="KW-0812">Transmembrane</keyword>
<dbReference type="RefSeq" id="WP_119359027.1">
    <property type="nucleotide sequence ID" value="NZ_QWKZ01000005.1"/>
</dbReference>
<keyword evidence="11" id="KW-1185">Reference proteome</keyword>
<dbReference type="PANTHER" id="PTHR30093">
    <property type="entry name" value="GENERAL SECRETION PATHWAY PROTEIN G"/>
    <property type="match status" value="1"/>
</dbReference>
<gene>
    <name evidence="10" type="primary">pilE</name>
    <name evidence="10" type="ORF">Mlute_00302</name>
</gene>
<comment type="caution">
    <text evidence="10">The sequence shown here is derived from an EMBL/GenBank/DDBJ whole genome shotgun (WGS) entry which is preliminary data.</text>
</comment>
<reference evidence="10 11" key="1">
    <citation type="submission" date="2018-08" db="EMBL/GenBank/DDBJ databases">
        <title>Meiothermus luteus KCTC 52599 genome sequencing project.</title>
        <authorList>
            <person name="Da Costa M.S."/>
            <person name="Albuquerque L."/>
            <person name="Raposo P."/>
            <person name="Froufe H.J.C."/>
            <person name="Barroso C.S."/>
            <person name="Egas C."/>
        </authorList>
    </citation>
    <scope>NUCLEOTIDE SEQUENCE [LARGE SCALE GENOMIC DNA]</scope>
    <source>
        <strain evidence="10 11">KCTC 52599</strain>
    </source>
</reference>
<keyword evidence="6 9" id="KW-1133">Transmembrane helix</keyword>
<evidence type="ECO:0000256" key="8">
    <source>
        <dbReference type="ARBA" id="ARBA00023237"/>
    </source>
</evidence>
<dbReference type="AlphaFoldDB" id="A0A399F1F2"/>
<dbReference type="PANTHER" id="PTHR30093:SF44">
    <property type="entry name" value="TYPE II SECRETION SYSTEM CORE PROTEIN G"/>
    <property type="match status" value="1"/>
</dbReference>
<evidence type="ECO:0000256" key="3">
    <source>
        <dbReference type="ARBA" id="ARBA00022481"/>
    </source>
</evidence>
<evidence type="ECO:0000313" key="10">
    <source>
        <dbReference type="EMBL" id="RIH89506.1"/>
    </source>
</evidence>
<feature type="transmembrane region" description="Helical" evidence="9">
    <location>
        <begin position="6"/>
        <end position="30"/>
    </location>
</feature>
<dbReference type="EMBL" id="QWKZ01000005">
    <property type="protein sequence ID" value="RIH89506.1"/>
    <property type="molecule type" value="Genomic_DNA"/>
</dbReference>
<dbReference type="InterPro" id="IPR012902">
    <property type="entry name" value="N_methyl_site"/>
</dbReference>
<keyword evidence="7 9" id="KW-0472">Membrane</keyword>
<proteinExistence type="predicted"/>
<protein>
    <submittedName>
        <fullName evidence="10">Fimbrial protein</fullName>
    </submittedName>
</protein>